<feature type="domain" description="B box-type" evidence="3">
    <location>
        <begin position="19"/>
        <end position="60"/>
    </location>
</feature>
<organism evidence="4 5">
    <name type="scientific">Mytilus galloprovincialis</name>
    <name type="common">Mediterranean mussel</name>
    <dbReference type="NCBI Taxonomy" id="29158"/>
    <lineage>
        <taxon>Eukaryota</taxon>
        <taxon>Metazoa</taxon>
        <taxon>Spiralia</taxon>
        <taxon>Lophotrochozoa</taxon>
        <taxon>Mollusca</taxon>
        <taxon>Bivalvia</taxon>
        <taxon>Autobranchia</taxon>
        <taxon>Pteriomorphia</taxon>
        <taxon>Mytilida</taxon>
        <taxon>Mytiloidea</taxon>
        <taxon>Mytilidae</taxon>
        <taxon>Mytilinae</taxon>
        <taxon>Mytilus</taxon>
    </lineage>
</organism>
<evidence type="ECO:0000256" key="1">
    <source>
        <dbReference type="PROSITE-ProRule" id="PRU00024"/>
    </source>
</evidence>
<evidence type="ECO:0000313" key="5">
    <source>
        <dbReference type="Proteomes" id="UP000596742"/>
    </source>
</evidence>
<dbReference type="PROSITE" id="PS50119">
    <property type="entry name" value="ZF_BBOX"/>
    <property type="match status" value="1"/>
</dbReference>
<evidence type="ECO:0008006" key="6">
    <source>
        <dbReference type="Google" id="ProtNLM"/>
    </source>
</evidence>
<keyword evidence="1" id="KW-0863">Zinc-finger</keyword>
<dbReference type="CDD" id="cd19757">
    <property type="entry name" value="Bbox1"/>
    <property type="match status" value="1"/>
</dbReference>
<gene>
    <name evidence="4" type="ORF">MGAL_10B057253</name>
</gene>
<accession>A0A8B6C4B1</accession>
<keyword evidence="5" id="KW-1185">Reference proteome</keyword>
<proteinExistence type="predicted"/>
<dbReference type="Gene3D" id="2.30.42.10">
    <property type="match status" value="1"/>
</dbReference>
<dbReference type="EMBL" id="UYJE01001185">
    <property type="protein sequence ID" value="VDH99881.1"/>
    <property type="molecule type" value="Genomic_DNA"/>
</dbReference>
<dbReference type="CDD" id="cd00136">
    <property type="entry name" value="PDZ_canonical"/>
    <property type="match status" value="1"/>
</dbReference>
<dbReference type="OrthoDB" id="6048578at2759"/>
<dbReference type="AlphaFoldDB" id="A0A8B6C4B1"/>
<dbReference type="Proteomes" id="UP000596742">
    <property type="component" value="Unassembled WGS sequence"/>
</dbReference>
<dbReference type="SUPFAM" id="SSF50156">
    <property type="entry name" value="PDZ domain-like"/>
    <property type="match status" value="1"/>
</dbReference>
<dbReference type="InterPro" id="IPR001478">
    <property type="entry name" value="PDZ"/>
</dbReference>
<sequence>MFVVFRFQHLYDQRKMAQSPIGTCEICVQAPGSQYCKQCRQYFCNNCKTAHLRSKMARNHVFGKRNEIGQEEEFLCRHVNQQLFMCLDCDFPLCKTCLVENHNGHNVEDLDKIFLSLHDQASKAMRGIENDFKRKSGGMKTMTTSYEKESEKLERAILKQGELIKSSVDKRVSTIIEDVRKSRGNVKKHYPTCVDDAVSTTCKRWQQQLDEIKHKKATGTTVFEIQKLLDEIKTMELPNLPDVPAVTYSAKPVDEKIIKDLLGGVKFLSFSKPNPKSKELFLVPEGSGYGLRFVGGKDVNEEVYVSFVSSEGPAAKAGLNQFDRIIAVDGKQTKGLTHDEVTSIFKNAKGKENVSITITPFQQ</sequence>
<dbReference type="SUPFAM" id="SSF57845">
    <property type="entry name" value="B-box zinc-binding domain"/>
    <property type="match status" value="1"/>
</dbReference>
<dbReference type="InterPro" id="IPR036034">
    <property type="entry name" value="PDZ_sf"/>
</dbReference>
<dbReference type="InterPro" id="IPR000315">
    <property type="entry name" value="Znf_B-box"/>
</dbReference>
<dbReference type="InterPro" id="IPR047153">
    <property type="entry name" value="TRIM45/56/19-like"/>
</dbReference>
<keyword evidence="1" id="KW-0862">Zinc</keyword>
<dbReference type="Pfam" id="PF00595">
    <property type="entry name" value="PDZ"/>
    <property type="match status" value="1"/>
</dbReference>
<evidence type="ECO:0000313" key="4">
    <source>
        <dbReference type="EMBL" id="VDH99881.1"/>
    </source>
</evidence>
<comment type="caution">
    <text evidence="4">The sequence shown here is derived from an EMBL/GenBank/DDBJ whole genome shotgun (WGS) entry which is preliminary data.</text>
</comment>
<dbReference type="GO" id="GO:0061630">
    <property type="term" value="F:ubiquitin protein ligase activity"/>
    <property type="evidence" value="ECO:0007669"/>
    <property type="project" value="TreeGrafter"/>
</dbReference>
<dbReference type="GO" id="GO:0005654">
    <property type="term" value="C:nucleoplasm"/>
    <property type="evidence" value="ECO:0007669"/>
    <property type="project" value="TreeGrafter"/>
</dbReference>
<dbReference type="PROSITE" id="PS50106">
    <property type="entry name" value="PDZ"/>
    <property type="match status" value="1"/>
</dbReference>
<dbReference type="PANTHER" id="PTHR25462">
    <property type="entry name" value="BONUS, ISOFORM C-RELATED"/>
    <property type="match status" value="1"/>
</dbReference>
<evidence type="ECO:0000259" key="3">
    <source>
        <dbReference type="PROSITE" id="PS50119"/>
    </source>
</evidence>
<dbReference type="Gene3D" id="3.30.160.60">
    <property type="entry name" value="Classic Zinc Finger"/>
    <property type="match status" value="1"/>
</dbReference>
<dbReference type="GO" id="GO:0008270">
    <property type="term" value="F:zinc ion binding"/>
    <property type="evidence" value="ECO:0007669"/>
    <property type="project" value="UniProtKB-KW"/>
</dbReference>
<protein>
    <recommendedName>
        <fullName evidence="6">PDZ domain-containing protein</fullName>
    </recommendedName>
</protein>
<dbReference type="SMART" id="SM00228">
    <property type="entry name" value="PDZ"/>
    <property type="match status" value="1"/>
</dbReference>
<name>A0A8B6C4B1_MYTGA</name>
<dbReference type="SMART" id="SM00336">
    <property type="entry name" value="BBOX"/>
    <property type="match status" value="2"/>
</dbReference>
<feature type="domain" description="PDZ" evidence="2">
    <location>
        <begin position="279"/>
        <end position="360"/>
    </location>
</feature>
<reference evidence="4" key="1">
    <citation type="submission" date="2018-11" db="EMBL/GenBank/DDBJ databases">
        <authorList>
            <person name="Alioto T."/>
            <person name="Alioto T."/>
        </authorList>
    </citation>
    <scope>NUCLEOTIDE SEQUENCE</scope>
</reference>
<keyword evidence="1" id="KW-0479">Metal-binding</keyword>
<evidence type="ECO:0000259" key="2">
    <source>
        <dbReference type="PROSITE" id="PS50106"/>
    </source>
</evidence>
<dbReference type="PANTHER" id="PTHR25462:SF296">
    <property type="entry name" value="MEIOTIC P26, ISOFORM F"/>
    <property type="match status" value="1"/>
</dbReference>